<sequence>MFPMISAMAAVLVAWALLSTLLIGLGLAVARLAGIRRLDMDQLLVAFWMGLAATIAGLQWWHFLFPVTEAIYLLLVPLAWLGFHGRVAEILGLLRGGLNSSPLAVTSIVLAAIWLANLAIGPCNSIDSGMYHLNVIRWTTDYAIVPGLGNLHVRLGSNQSGLLFSALLDTGIGRGRSHHIGNSLLLVNLVVLSICCLERWRCSNRRWTSDLFAGILLVSAIQMANHWISTFNTDPHPALALYIAAWRLLAYWEMRDEPSATRSYELLVVATMLALAVVMKLTALFYVVAASLLLVTLVVGVRRTCDRRHALIGWACAGLLLVAPWLGRGVLLTGYPLYPSTLLAAPVPWRVPSELVDAEREHIRAFARVHEWAFDPMRRASWEGWNWLGRWWSLAERDLLVPAGLVLVAGLLLPLAWRRLSSDARRSLLLLMPALVGIVCWFGTAPDQRFGFFHWWIAAGLMLSLLLSRANIAMRPGWRSSTALAVLLLAMANIKNPYQGTGEDAGFHPLPVARATPLTTDSGLQVWVPREWKLCWDAPLPCTPFFNPLLRLRRSDDLSSGFVLDPPPVRLAGPGHRPHW</sequence>
<keyword evidence="1" id="KW-1133">Transmembrane helix</keyword>
<name>A0A518B386_9BACT</name>
<keyword evidence="1" id="KW-0472">Membrane</keyword>
<feature type="transmembrane region" description="Helical" evidence="1">
    <location>
        <begin position="209"/>
        <end position="228"/>
    </location>
</feature>
<keyword evidence="4" id="KW-1185">Reference proteome</keyword>
<feature type="transmembrane region" description="Helical" evidence="1">
    <location>
        <begin position="266"/>
        <end position="299"/>
    </location>
</feature>
<evidence type="ECO:0000313" key="4">
    <source>
        <dbReference type="Proteomes" id="UP000317093"/>
    </source>
</evidence>
<dbReference type="Proteomes" id="UP000317093">
    <property type="component" value="Chromosome"/>
</dbReference>
<keyword evidence="1" id="KW-0812">Transmembrane</keyword>
<accession>A0A518B386</accession>
<evidence type="ECO:0000256" key="1">
    <source>
        <dbReference type="SAM" id="Phobius"/>
    </source>
</evidence>
<organism evidence="3 4">
    <name type="scientific">Kolteria novifilia</name>
    <dbReference type="NCBI Taxonomy" id="2527975"/>
    <lineage>
        <taxon>Bacteria</taxon>
        <taxon>Pseudomonadati</taxon>
        <taxon>Planctomycetota</taxon>
        <taxon>Planctomycetia</taxon>
        <taxon>Kolteriales</taxon>
        <taxon>Kolteriaceae</taxon>
        <taxon>Kolteria</taxon>
    </lineage>
</organism>
<feature type="transmembrane region" description="Helical" evidence="1">
    <location>
        <begin position="311"/>
        <end position="331"/>
    </location>
</feature>
<dbReference type="EMBL" id="CP036279">
    <property type="protein sequence ID" value="QDU61460.1"/>
    <property type="molecule type" value="Genomic_DNA"/>
</dbReference>
<feature type="transmembrane region" description="Helical" evidence="1">
    <location>
        <begin position="399"/>
        <end position="416"/>
    </location>
</feature>
<feature type="transmembrane region" description="Helical" evidence="1">
    <location>
        <begin position="428"/>
        <end position="446"/>
    </location>
</feature>
<feature type="transmembrane region" description="Helical" evidence="1">
    <location>
        <begin position="70"/>
        <end position="91"/>
    </location>
</feature>
<feature type="transmembrane region" description="Helical" evidence="1">
    <location>
        <begin position="103"/>
        <end position="120"/>
    </location>
</feature>
<feature type="transmembrane region" description="Helical" evidence="1">
    <location>
        <begin position="42"/>
        <end position="64"/>
    </location>
</feature>
<feature type="transmembrane region" description="Helical" evidence="1">
    <location>
        <begin position="452"/>
        <end position="472"/>
    </location>
</feature>
<feature type="transmembrane region" description="Helical" evidence="1">
    <location>
        <begin position="6"/>
        <end position="30"/>
    </location>
</feature>
<evidence type="ECO:0000313" key="3">
    <source>
        <dbReference type="EMBL" id="QDU61460.1"/>
    </source>
</evidence>
<dbReference type="RefSeq" id="WP_145258049.1">
    <property type="nucleotide sequence ID" value="NZ_CP036279.1"/>
</dbReference>
<protein>
    <recommendedName>
        <fullName evidence="2">DUF8201 domain-containing protein</fullName>
    </recommendedName>
</protein>
<gene>
    <name evidence="3" type="ORF">Pan216_23200</name>
</gene>
<dbReference type="InterPro" id="IPR058065">
    <property type="entry name" value="LIC_10190-like"/>
</dbReference>
<feature type="domain" description="DUF8201" evidence="2">
    <location>
        <begin position="8"/>
        <end position="452"/>
    </location>
</feature>
<evidence type="ECO:0000259" key="2">
    <source>
        <dbReference type="Pfam" id="PF26626"/>
    </source>
</evidence>
<dbReference type="NCBIfam" id="NF047510">
    <property type="entry name" value="LIC_10190_fam"/>
    <property type="match status" value="1"/>
</dbReference>
<dbReference type="KEGG" id="knv:Pan216_23200"/>
<dbReference type="AlphaFoldDB" id="A0A518B386"/>
<dbReference type="InterPro" id="IPR058514">
    <property type="entry name" value="DUF8201"/>
</dbReference>
<dbReference type="Pfam" id="PF26626">
    <property type="entry name" value="DUF8201"/>
    <property type="match status" value="1"/>
</dbReference>
<reference evidence="3 4" key="1">
    <citation type="submission" date="2019-02" db="EMBL/GenBank/DDBJ databases">
        <title>Deep-cultivation of Planctomycetes and their phenomic and genomic characterization uncovers novel biology.</title>
        <authorList>
            <person name="Wiegand S."/>
            <person name="Jogler M."/>
            <person name="Boedeker C."/>
            <person name="Pinto D."/>
            <person name="Vollmers J."/>
            <person name="Rivas-Marin E."/>
            <person name="Kohn T."/>
            <person name="Peeters S.H."/>
            <person name="Heuer A."/>
            <person name="Rast P."/>
            <person name="Oberbeckmann S."/>
            <person name="Bunk B."/>
            <person name="Jeske O."/>
            <person name="Meyerdierks A."/>
            <person name="Storesund J.E."/>
            <person name="Kallscheuer N."/>
            <person name="Luecker S."/>
            <person name="Lage O.M."/>
            <person name="Pohl T."/>
            <person name="Merkel B.J."/>
            <person name="Hornburger P."/>
            <person name="Mueller R.-W."/>
            <person name="Bruemmer F."/>
            <person name="Labrenz M."/>
            <person name="Spormann A.M."/>
            <person name="Op den Camp H."/>
            <person name="Overmann J."/>
            <person name="Amann R."/>
            <person name="Jetten M.S.M."/>
            <person name="Mascher T."/>
            <person name="Medema M.H."/>
            <person name="Devos D.P."/>
            <person name="Kaster A.-K."/>
            <person name="Ovreas L."/>
            <person name="Rohde M."/>
            <person name="Galperin M.Y."/>
            <person name="Jogler C."/>
        </authorList>
    </citation>
    <scope>NUCLEOTIDE SEQUENCE [LARGE SCALE GENOMIC DNA]</scope>
    <source>
        <strain evidence="3 4">Pan216</strain>
    </source>
</reference>
<dbReference type="OrthoDB" id="344987at2"/>
<proteinExistence type="predicted"/>